<feature type="domain" description="Reductase C-terminal" evidence="6">
    <location>
        <begin position="315"/>
        <end position="391"/>
    </location>
</feature>
<evidence type="ECO:0000259" key="6">
    <source>
        <dbReference type="Pfam" id="PF14759"/>
    </source>
</evidence>
<dbReference type="InterPro" id="IPR023753">
    <property type="entry name" value="FAD/NAD-binding_dom"/>
</dbReference>
<dbReference type="SUPFAM" id="SSF51905">
    <property type="entry name" value="FAD/NAD(P)-binding domain"/>
    <property type="match status" value="1"/>
</dbReference>
<dbReference type="SUPFAM" id="SSF55424">
    <property type="entry name" value="FAD/NAD-linked reductases, dimerisation (C-terminal) domain"/>
    <property type="match status" value="1"/>
</dbReference>
<dbReference type="InterPro" id="IPR016156">
    <property type="entry name" value="FAD/NAD-linked_Rdtase_dimer_sf"/>
</dbReference>
<dbReference type="STRING" id="1293036.GCA_001315825_02144"/>
<dbReference type="PRINTS" id="PR00469">
    <property type="entry name" value="PNDRDTASEII"/>
</dbReference>
<dbReference type="KEGG" id="mhk:DFR87_05115"/>
<evidence type="ECO:0000256" key="2">
    <source>
        <dbReference type="ARBA" id="ARBA00022630"/>
    </source>
</evidence>
<dbReference type="GO" id="GO:0005737">
    <property type="term" value="C:cytoplasm"/>
    <property type="evidence" value="ECO:0007669"/>
    <property type="project" value="TreeGrafter"/>
</dbReference>
<dbReference type="GO" id="GO:0016651">
    <property type="term" value="F:oxidoreductase activity, acting on NAD(P)H"/>
    <property type="evidence" value="ECO:0007669"/>
    <property type="project" value="TreeGrafter"/>
</dbReference>
<sequence length="396" mass="44674">MPFHKYLIIGSGIAGFHAFDELMSKDMNTDVVMVTNDKFIPYDRPPLSKEYLRGEIDRKSLFFRRAEEYRGNLVTNVSVEKITGNKAILSDGSEIEFEKALIATGGRPRRLGVPGENDRRVRYLRSLEDADAIKELARSSKKALIVGAGFIGVEVAASLTRLGIDVEVVEVKPYIWSTFVDEDMSKFFQDYFERKGVKFTLNESVKDFRGGDKIKIELTKKEIEADFALIATGIAPNVELAERSGITVNNGIVVDRQLRTNLTNVYAAGDIANIEDPITGKRRRIEHWNNAEYTGRLAARNMMGSSENYSFLSTVWSDIFDLHIESAGETTGYDEYVIRGNRDDLSFSVIYLKEGIVHGYVAVNRPGEELEALNSMIQERKETKPEKLREEDLGKN</sequence>
<evidence type="ECO:0000256" key="4">
    <source>
        <dbReference type="ARBA" id="ARBA00023002"/>
    </source>
</evidence>
<dbReference type="PRINTS" id="PR00368">
    <property type="entry name" value="FADPNR"/>
</dbReference>
<name>A0A2U9ISZ7_9CREN</name>
<evidence type="ECO:0000259" key="5">
    <source>
        <dbReference type="Pfam" id="PF07992"/>
    </source>
</evidence>
<dbReference type="EMBL" id="CP029287">
    <property type="protein sequence ID" value="AWR99180.1"/>
    <property type="molecule type" value="Genomic_DNA"/>
</dbReference>
<reference evidence="7 8" key="1">
    <citation type="submission" date="2018-05" db="EMBL/GenBank/DDBJ databases">
        <title>Complete Genome Sequences of Extremely Thermoacidophilic, Metal-Mobilizing Type-Strain Members of the Archaeal Family Sulfolobaceae: Acidianus brierleyi DSM-1651T, Acidianus sulfidivorans DSM-18786T, Metallosphaera hakonensis DSM-7519T, and Metallosphaera prunae DSM-10039T.</title>
        <authorList>
            <person name="Counts J.A."/>
            <person name="Kelly R.M."/>
        </authorList>
    </citation>
    <scope>NUCLEOTIDE SEQUENCE [LARGE SCALE GENOMIC DNA]</scope>
    <source>
        <strain evidence="7 8">HO1-1</strain>
    </source>
</reference>
<feature type="domain" description="FAD/NAD(P)-binding" evidence="5">
    <location>
        <begin position="5"/>
        <end position="295"/>
    </location>
</feature>
<gene>
    <name evidence="7" type="ORF">DFR87_05115</name>
</gene>
<evidence type="ECO:0000313" key="8">
    <source>
        <dbReference type="Proteomes" id="UP000247586"/>
    </source>
</evidence>
<dbReference type="Pfam" id="PF14759">
    <property type="entry name" value="Reductase_C"/>
    <property type="match status" value="1"/>
</dbReference>
<organism evidence="7 8">
    <name type="scientific">Metallosphaera hakonensis JCM 8857 = DSM 7519</name>
    <dbReference type="NCBI Taxonomy" id="1293036"/>
    <lineage>
        <taxon>Archaea</taxon>
        <taxon>Thermoproteota</taxon>
        <taxon>Thermoprotei</taxon>
        <taxon>Sulfolobales</taxon>
        <taxon>Sulfolobaceae</taxon>
        <taxon>Metallosphaera</taxon>
    </lineage>
</organism>
<dbReference type="RefSeq" id="WP_054836973.1">
    <property type="nucleotide sequence ID" value="NZ_BBBA01000017.1"/>
</dbReference>
<dbReference type="PANTHER" id="PTHR43557:SF2">
    <property type="entry name" value="RIESKE DOMAIN-CONTAINING PROTEIN-RELATED"/>
    <property type="match status" value="1"/>
</dbReference>
<dbReference type="GeneID" id="36834699"/>
<protein>
    <submittedName>
        <fullName evidence="7">Pyridine nucleotide-disulfide oxidoreductase</fullName>
    </submittedName>
</protein>
<keyword evidence="8" id="KW-1185">Reference proteome</keyword>
<keyword evidence="2" id="KW-0285">Flavoprotein</keyword>
<dbReference type="Proteomes" id="UP000247586">
    <property type="component" value="Chromosome"/>
</dbReference>
<keyword evidence="3" id="KW-0274">FAD</keyword>
<accession>A0A2U9ISZ7</accession>
<dbReference type="InterPro" id="IPR036188">
    <property type="entry name" value="FAD/NAD-bd_sf"/>
</dbReference>
<proteinExistence type="predicted"/>
<dbReference type="AlphaFoldDB" id="A0A2U9ISZ7"/>
<dbReference type="PANTHER" id="PTHR43557">
    <property type="entry name" value="APOPTOSIS-INDUCING FACTOR 1"/>
    <property type="match status" value="1"/>
</dbReference>
<evidence type="ECO:0000256" key="1">
    <source>
        <dbReference type="ARBA" id="ARBA00001974"/>
    </source>
</evidence>
<keyword evidence="4" id="KW-0560">Oxidoreductase</keyword>
<dbReference type="Gene3D" id="3.30.390.30">
    <property type="match status" value="1"/>
</dbReference>
<evidence type="ECO:0000256" key="3">
    <source>
        <dbReference type="ARBA" id="ARBA00022827"/>
    </source>
</evidence>
<evidence type="ECO:0000313" key="7">
    <source>
        <dbReference type="EMBL" id="AWR99180.1"/>
    </source>
</evidence>
<dbReference type="InterPro" id="IPR050446">
    <property type="entry name" value="FAD-oxidoreductase/Apoptosis"/>
</dbReference>
<dbReference type="Pfam" id="PF07992">
    <property type="entry name" value="Pyr_redox_2"/>
    <property type="match status" value="1"/>
</dbReference>
<reference evidence="8" key="3">
    <citation type="submission" date="2020-03" db="EMBL/GenBank/DDBJ databases">
        <title>Sequencing and Assembly of Multiple Reported Metal-Biooxidizing Members of the Extremely Thermoacidophilic Archaeal Family Sulfolobaceae.</title>
        <authorList>
            <person name="Counts J.A."/>
            <person name="Kelly R.M."/>
        </authorList>
    </citation>
    <scope>NUCLEOTIDE SEQUENCE [LARGE SCALE GENOMIC DNA]</scope>
    <source>
        <strain evidence="8">HO1-1</strain>
    </source>
</reference>
<reference evidence="8" key="2">
    <citation type="submission" date="2020-03" db="EMBL/GenBank/DDBJ databases">
        <title>Complete Genome Sequences of Extremely Thermoacidophilic, Metal-Mobilizing Type-Strain Members of the Archaeal Family Sulfolobaceae: Acidianus brierleyi DSM-1651T, Acidianus sulfidivorans DSM-18786T, Metallosphaera hakonensis DSM-7519T, and Metallosphaera prunae DSM-10039T.</title>
        <authorList>
            <person name="Counts J.A."/>
            <person name="Kelly R.M."/>
        </authorList>
    </citation>
    <scope>NUCLEOTIDE SEQUENCE [LARGE SCALE GENOMIC DNA]</scope>
    <source>
        <strain evidence="8">HO1-1</strain>
    </source>
</reference>
<dbReference type="OrthoDB" id="28009at2157"/>
<comment type="cofactor">
    <cofactor evidence="1">
        <name>FAD</name>
        <dbReference type="ChEBI" id="CHEBI:57692"/>
    </cofactor>
</comment>
<dbReference type="Gene3D" id="3.50.50.60">
    <property type="entry name" value="FAD/NAD(P)-binding domain"/>
    <property type="match status" value="2"/>
</dbReference>
<dbReference type="InterPro" id="IPR028202">
    <property type="entry name" value="Reductase_C"/>
</dbReference>